<evidence type="ECO:0000256" key="8">
    <source>
        <dbReference type="ARBA" id="ARBA00029924"/>
    </source>
</evidence>
<dbReference type="RefSeq" id="WP_073184915.1">
    <property type="nucleotide sequence ID" value="NZ_FQXI01000009.1"/>
</dbReference>
<evidence type="ECO:0000256" key="2">
    <source>
        <dbReference type="ARBA" id="ARBA00012418"/>
    </source>
</evidence>
<dbReference type="Pfam" id="PF01192">
    <property type="entry name" value="RNA_pol_Rpb6"/>
    <property type="match status" value="1"/>
</dbReference>
<dbReference type="GO" id="GO:0000428">
    <property type="term" value="C:DNA-directed RNA polymerase complex"/>
    <property type="evidence" value="ECO:0007669"/>
    <property type="project" value="UniProtKB-KW"/>
</dbReference>
<dbReference type="OrthoDB" id="9815459at2"/>
<comment type="subunit">
    <text evidence="10">The RNAP catalytic core consists of 2 alpha, 1 beta, 1 beta' and 1 omega subunit. When a sigma factor is associated with the core the holoenzyme is formed, which can initiate transcription.</text>
</comment>
<dbReference type="InterPro" id="IPR003716">
    <property type="entry name" value="DNA-dir_RNA_pol_omega"/>
</dbReference>
<comment type="function">
    <text evidence="10">Promotes RNA polymerase assembly. Latches the N- and C-terminal regions of the beta' subunit thereby facilitating its interaction with the beta and alpha subunits.</text>
</comment>
<evidence type="ECO:0000256" key="3">
    <source>
        <dbReference type="ARBA" id="ARBA00013725"/>
    </source>
</evidence>
<keyword evidence="12" id="KW-1185">Reference proteome</keyword>
<keyword evidence="4 10" id="KW-0240">DNA-directed RNA polymerase</keyword>
<dbReference type="PANTHER" id="PTHR34476:SF1">
    <property type="entry name" value="DNA-DIRECTED RNA POLYMERASE SUBUNIT OMEGA"/>
    <property type="match status" value="1"/>
</dbReference>
<dbReference type="GO" id="GO:0003899">
    <property type="term" value="F:DNA-directed RNA polymerase activity"/>
    <property type="evidence" value="ECO:0007669"/>
    <property type="project" value="UniProtKB-UniRule"/>
</dbReference>
<name>A0A1M5T038_9FIRM</name>
<evidence type="ECO:0000256" key="4">
    <source>
        <dbReference type="ARBA" id="ARBA00022478"/>
    </source>
</evidence>
<dbReference type="EC" id="2.7.7.6" evidence="2 10"/>
<dbReference type="SMART" id="SM01409">
    <property type="entry name" value="RNA_pol_Rpb6"/>
    <property type="match status" value="1"/>
</dbReference>
<evidence type="ECO:0000313" key="11">
    <source>
        <dbReference type="EMBL" id="SHH43968.1"/>
    </source>
</evidence>
<dbReference type="NCBIfam" id="TIGR00690">
    <property type="entry name" value="rpoZ"/>
    <property type="match status" value="1"/>
</dbReference>
<evidence type="ECO:0000256" key="9">
    <source>
        <dbReference type="ARBA" id="ARBA00048552"/>
    </source>
</evidence>
<keyword evidence="5 10" id="KW-0808">Transferase</keyword>
<evidence type="ECO:0000256" key="6">
    <source>
        <dbReference type="ARBA" id="ARBA00022695"/>
    </source>
</evidence>
<dbReference type="HAMAP" id="MF_00366">
    <property type="entry name" value="RNApol_bact_RpoZ"/>
    <property type="match status" value="1"/>
</dbReference>
<dbReference type="GO" id="GO:0006351">
    <property type="term" value="P:DNA-templated transcription"/>
    <property type="evidence" value="ECO:0007669"/>
    <property type="project" value="UniProtKB-UniRule"/>
</dbReference>
<dbReference type="AlphaFoldDB" id="A0A1M5T038"/>
<dbReference type="InterPro" id="IPR006110">
    <property type="entry name" value="Pol_omega/Rpo6/RPB6"/>
</dbReference>
<dbReference type="SUPFAM" id="SSF63562">
    <property type="entry name" value="RPB6/omega subunit-like"/>
    <property type="match status" value="1"/>
</dbReference>
<sequence>MIIPSFSEIKEVTDDRYGLVILTAKRARKIVDGAEPLVETNNHNPVTIAIEEVLDKDIIFGKSMTDKEYAKKIELEKNSKLEIIREEKLKELTEKSNADDFIGSEGENA</sequence>
<organism evidence="11 12">
    <name type="scientific">Anaerosphaera aminiphila DSM 21120</name>
    <dbReference type="NCBI Taxonomy" id="1120995"/>
    <lineage>
        <taxon>Bacteria</taxon>
        <taxon>Bacillati</taxon>
        <taxon>Bacillota</taxon>
        <taxon>Tissierellia</taxon>
        <taxon>Tissierellales</taxon>
        <taxon>Peptoniphilaceae</taxon>
        <taxon>Anaerosphaera</taxon>
    </lineage>
</organism>
<evidence type="ECO:0000256" key="1">
    <source>
        <dbReference type="ARBA" id="ARBA00006711"/>
    </source>
</evidence>
<gene>
    <name evidence="10" type="primary">rpoZ</name>
    <name evidence="11" type="ORF">SAMN02745245_01332</name>
</gene>
<reference evidence="11 12" key="1">
    <citation type="submission" date="2016-11" db="EMBL/GenBank/DDBJ databases">
        <authorList>
            <person name="Jaros S."/>
            <person name="Januszkiewicz K."/>
            <person name="Wedrychowicz H."/>
        </authorList>
    </citation>
    <scope>NUCLEOTIDE SEQUENCE [LARGE SCALE GENOMIC DNA]</scope>
    <source>
        <strain evidence="11 12">DSM 21120</strain>
    </source>
</reference>
<keyword evidence="7 10" id="KW-0804">Transcription</keyword>
<comment type="similarity">
    <text evidence="1 10">Belongs to the RNA polymerase subunit omega family.</text>
</comment>
<evidence type="ECO:0000256" key="7">
    <source>
        <dbReference type="ARBA" id="ARBA00023163"/>
    </source>
</evidence>
<evidence type="ECO:0000256" key="10">
    <source>
        <dbReference type="HAMAP-Rule" id="MF_00366"/>
    </source>
</evidence>
<dbReference type="STRING" id="1120995.SAMN02745245_01332"/>
<dbReference type="Proteomes" id="UP000184032">
    <property type="component" value="Unassembled WGS sequence"/>
</dbReference>
<protein>
    <recommendedName>
        <fullName evidence="3 10">DNA-directed RNA polymerase subunit omega</fullName>
        <shortName evidence="10">RNAP omega subunit</shortName>
        <ecNumber evidence="2 10">2.7.7.6</ecNumber>
    </recommendedName>
    <alternativeName>
        <fullName evidence="10">RNA polymerase omega subunit</fullName>
    </alternativeName>
    <alternativeName>
        <fullName evidence="8 10">Transcriptase subunit omega</fullName>
    </alternativeName>
</protein>
<dbReference type="Gene3D" id="3.90.940.10">
    <property type="match status" value="1"/>
</dbReference>
<proteinExistence type="inferred from homology"/>
<dbReference type="InterPro" id="IPR036161">
    <property type="entry name" value="RPB6/omega-like_sf"/>
</dbReference>
<comment type="catalytic activity">
    <reaction evidence="9 10">
        <text>RNA(n) + a ribonucleoside 5'-triphosphate = RNA(n+1) + diphosphate</text>
        <dbReference type="Rhea" id="RHEA:21248"/>
        <dbReference type="Rhea" id="RHEA-COMP:14527"/>
        <dbReference type="Rhea" id="RHEA-COMP:17342"/>
        <dbReference type="ChEBI" id="CHEBI:33019"/>
        <dbReference type="ChEBI" id="CHEBI:61557"/>
        <dbReference type="ChEBI" id="CHEBI:140395"/>
        <dbReference type="EC" id="2.7.7.6"/>
    </reaction>
</comment>
<evidence type="ECO:0000313" key="12">
    <source>
        <dbReference type="Proteomes" id="UP000184032"/>
    </source>
</evidence>
<dbReference type="GO" id="GO:0003677">
    <property type="term" value="F:DNA binding"/>
    <property type="evidence" value="ECO:0007669"/>
    <property type="project" value="UniProtKB-UniRule"/>
</dbReference>
<accession>A0A1M5T038</accession>
<dbReference type="PANTHER" id="PTHR34476">
    <property type="entry name" value="DNA-DIRECTED RNA POLYMERASE SUBUNIT OMEGA"/>
    <property type="match status" value="1"/>
</dbReference>
<dbReference type="EMBL" id="FQXI01000009">
    <property type="protein sequence ID" value="SHH43968.1"/>
    <property type="molecule type" value="Genomic_DNA"/>
</dbReference>
<keyword evidence="6 10" id="KW-0548">Nucleotidyltransferase</keyword>
<evidence type="ECO:0000256" key="5">
    <source>
        <dbReference type="ARBA" id="ARBA00022679"/>
    </source>
</evidence>